<evidence type="ECO:0000313" key="2">
    <source>
        <dbReference type="Proteomes" id="UP000219356"/>
    </source>
</evidence>
<gene>
    <name evidence="1" type="ORF">SAMN05421503_0899</name>
</gene>
<keyword evidence="2" id="KW-1185">Reference proteome</keyword>
<organism evidence="1 2">
    <name type="scientific">Terribacillus aidingensis</name>
    <dbReference type="NCBI Taxonomy" id="586416"/>
    <lineage>
        <taxon>Bacteria</taxon>
        <taxon>Bacillati</taxon>
        <taxon>Bacillota</taxon>
        <taxon>Bacilli</taxon>
        <taxon>Bacillales</taxon>
        <taxon>Bacillaceae</taxon>
        <taxon>Terribacillus</taxon>
    </lineage>
</organism>
<accession>A0A285NC54</accession>
<proteinExistence type="predicted"/>
<sequence>MFHSIRLIDKLLADYGEVQLHNIHYETQNEEYEGATFSIGHLAFRSRRAKLTPDKKGYFVVFWEKNANNQNQPFCYKESPEKVVVTIMDCHLKGQFIFPKAILYKKGVLRDEHNKGKMAIRVYPEWEADLNKNASKTQQWQSAYFVDLTKEINKKKIEDLYFS</sequence>
<evidence type="ECO:0000313" key="1">
    <source>
        <dbReference type="EMBL" id="SNZ05251.1"/>
    </source>
</evidence>
<dbReference type="InterPro" id="IPR038231">
    <property type="entry name" value="MepB-like_sf"/>
</dbReference>
<dbReference type="Pfam" id="PF08877">
    <property type="entry name" value="MepB-like"/>
    <property type="match status" value="1"/>
</dbReference>
<dbReference type="EMBL" id="OBEK01000001">
    <property type="protein sequence ID" value="SNZ05251.1"/>
    <property type="molecule type" value="Genomic_DNA"/>
</dbReference>
<protein>
    <recommendedName>
        <fullName evidence="3">MepB protein</fullName>
    </recommendedName>
</protein>
<dbReference type="PIRSF" id="PIRSF032285">
    <property type="entry name" value="UCP032285"/>
    <property type="match status" value="1"/>
</dbReference>
<dbReference type="Proteomes" id="UP000219356">
    <property type="component" value="Unassembled WGS sequence"/>
</dbReference>
<evidence type="ECO:0008006" key="3">
    <source>
        <dbReference type="Google" id="ProtNLM"/>
    </source>
</evidence>
<dbReference type="AlphaFoldDB" id="A0A285NC54"/>
<dbReference type="InterPro" id="IPR011235">
    <property type="entry name" value="MepB-like"/>
</dbReference>
<reference evidence="2" key="1">
    <citation type="submission" date="2017-09" db="EMBL/GenBank/DDBJ databases">
        <authorList>
            <person name="Varghese N."/>
            <person name="Submissions S."/>
        </authorList>
    </citation>
    <scope>NUCLEOTIDE SEQUENCE [LARGE SCALE GENOMIC DNA]</scope>
    <source>
        <strain evidence="2">CGMCC 1.8913</strain>
    </source>
</reference>
<dbReference type="RefSeq" id="WP_097039609.1">
    <property type="nucleotide sequence ID" value="NZ_OBEK01000001.1"/>
</dbReference>
<dbReference type="OrthoDB" id="4954833at2"/>
<name>A0A285NC54_9BACI</name>
<dbReference type="Gene3D" id="3.40.1350.140">
    <property type="entry name" value="MepB-like"/>
    <property type="match status" value="1"/>
</dbReference>